<keyword evidence="4" id="KW-1185">Reference proteome</keyword>
<dbReference type="GO" id="GO:0016780">
    <property type="term" value="F:phosphotransferase activity, for other substituted phosphate groups"/>
    <property type="evidence" value="ECO:0007669"/>
    <property type="project" value="TreeGrafter"/>
</dbReference>
<gene>
    <name evidence="3" type="ORF">FYJ85_09895</name>
</gene>
<comment type="similarity">
    <text evidence="1">Belongs to the bacterial sugar transferase family.</text>
</comment>
<dbReference type="PANTHER" id="PTHR30576:SF10">
    <property type="entry name" value="SLL5057 PROTEIN"/>
    <property type="match status" value="1"/>
</dbReference>
<evidence type="ECO:0000259" key="2">
    <source>
        <dbReference type="Pfam" id="PF02397"/>
    </source>
</evidence>
<evidence type="ECO:0000313" key="3">
    <source>
        <dbReference type="EMBL" id="MST97353.1"/>
    </source>
</evidence>
<keyword evidence="3" id="KW-0808">Transferase</keyword>
<dbReference type="EMBL" id="VUNS01000009">
    <property type="protein sequence ID" value="MST97353.1"/>
    <property type="molecule type" value="Genomic_DNA"/>
</dbReference>
<reference evidence="3 4" key="1">
    <citation type="submission" date="2019-08" db="EMBL/GenBank/DDBJ databases">
        <title>In-depth cultivation of the pig gut microbiome towards novel bacterial diversity and tailored functional studies.</title>
        <authorList>
            <person name="Wylensek D."/>
            <person name="Hitch T.C.A."/>
            <person name="Clavel T."/>
        </authorList>
    </citation>
    <scope>NUCLEOTIDE SEQUENCE [LARGE SCALE GENOMIC DNA]</scope>
    <source>
        <strain evidence="3 4">BBE-744-WT-12</strain>
    </source>
</reference>
<dbReference type="AlphaFoldDB" id="A0A844G2G7"/>
<protein>
    <submittedName>
        <fullName evidence="3">Sugar transferase</fullName>
    </submittedName>
</protein>
<organism evidence="3 4">
    <name type="scientific">Victivallis lenta</name>
    <dbReference type="NCBI Taxonomy" id="2606640"/>
    <lineage>
        <taxon>Bacteria</taxon>
        <taxon>Pseudomonadati</taxon>
        <taxon>Lentisphaerota</taxon>
        <taxon>Lentisphaeria</taxon>
        <taxon>Victivallales</taxon>
        <taxon>Victivallaceae</taxon>
        <taxon>Victivallis</taxon>
    </lineage>
</organism>
<feature type="domain" description="Bacterial sugar transferase" evidence="2">
    <location>
        <begin position="21"/>
        <end position="209"/>
    </location>
</feature>
<dbReference type="PANTHER" id="PTHR30576">
    <property type="entry name" value="COLANIC BIOSYNTHESIS UDP-GLUCOSE LIPID CARRIER TRANSFERASE"/>
    <property type="match status" value="1"/>
</dbReference>
<evidence type="ECO:0000313" key="4">
    <source>
        <dbReference type="Proteomes" id="UP000435649"/>
    </source>
</evidence>
<sequence>MKRTFHMHVWYFTVGTSYRLKRFFDIVLSLAALAALSPFLLAVAVWVKLDSSGPVIYRQVRVGRFGRHFRFYKFRTMRIDADRIKQRLMAENQSADGVIFKMKRDPRVTRIGRYLRKFSIDELPQLFNVLIGDMSLVGPRPPLPDEVRLYTLEDRKRLNVVPGLTCIWQISGRSDIPFSKQVQLDKEYIASRGFWQDCRILVKTVPAILTGRGAY</sequence>
<dbReference type="Pfam" id="PF02397">
    <property type="entry name" value="Bac_transf"/>
    <property type="match status" value="1"/>
</dbReference>
<evidence type="ECO:0000256" key="1">
    <source>
        <dbReference type="ARBA" id="ARBA00006464"/>
    </source>
</evidence>
<dbReference type="RefSeq" id="WP_154418243.1">
    <property type="nucleotide sequence ID" value="NZ_CALXOB010000043.1"/>
</dbReference>
<dbReference type="Proteomes" id="UP000435649">
    <property type="component" value="Unassembled WGS sequence"/>
</dbReference>
<name>A0A844G2G7_9BACT</name>
<dbReference type="InterPro" id="IPR003362">
    <property type="entry name" value="Bact_transf"/>
</dbReference>
<accession>A0A844G2G7</accession>
<proteinExistence type="inferred from homology"/>
<comment type="caution">
    <text evidence="3">The sequence shown here is derived from an EMBL/GenBank/DDBJ whole genome shotgun (WGS) entry which is preliminary data.</text>
</comment>